<organism evidence="2 3">
    <name type="scientific">Nocardiopsis metallicus</name>
    <dbReference type="NCBI Taxonomy" id="179819"/>
    <lineage>
        <taxon>Bacteria</taxon>
        <taxon>Bacillati</taxon>
        <taxon>Actinomycetota</taxon>
        <taxon>Actinomycetes</taxon>
        <taxon>Streptosporangiales</taxon>
        <taxon>Nocardiopsidaceae</taxon>
        <taxon>Nocardiopsis</taxon>
    </lineage>
</organism>
<keyword evidence="1" id="KW-0812">Transmembrane</keyword>
<dbReference type="RefSeq" id="WP_184362051.1">
    <property type="nucleotide sequence ID" value="NZ_BAAAKM010000105.1"/>
</dbReference>
<evidence type="ECO:0000313" key="3">
    <source>
        <dbReference type="Proteomes" id="UP000579647"/>
    </source>
</evidence>
<name>A0A840WHV7_9ACTN</name>
<dbReference type="EMBL" id="JACHDO010000001">
    <property type="protein sequence ID" value="MBB5489658.1"/>
    <property type="molecule type" value="Genomic_DNA"/>
</dbReference>
<sequence length="47" mass="4780">MSILLLILGIILIVSGVLGVLRGQLLWGIVAIVVGVILTPGGFVLGL</sequence>
<dbReference type="NCBIfam" id="NF040511">
    <property type="entry name" value="membrane_GPGG"/>
    <property type="match status" value="1"/>
</dbReference>
<gene>
    <name evidence="2" type="ORF">HNR07_000795</name>
</gene>
<keyword evidence="1" id="KW-1133">Transmembrane helix</keyword>
<keyword evidence="3" id="KW-1185">Reference proteome</keyword>
<comment type="caution">
    <text evidence="2">The sequence shown here is derived from an EMBL/GenBank/DDBJ whole genome shotgun (WGS) entry which is preliminary data.</text>
</comment>
<reference evidence="2 3" key="1">
    <citation type="submission" date="2020-08" db="EMBL/GenBank/DDBJ databases">
        <title>Sequencing the genomes of 1000 actinobacteria strains.</title>
        <authorList>
            <person name="Klenk H.-P."/>
        </authorList>
    </citation>
    <scope>NUCLEOTIDE SEQUENCE [LARGE SCALE GENOMIC DNA]</scope>
    <source>
        <strain evidence="2 3">DSM 44598</strain>
    </source>
</reference>
<feature type="transmembrane region" description="Helical" evidence="1">
    <location>
        <begin position="29"/>
        <end position="46"/>
    </location>
</feature>
<evidence type="ECO:0000313" key="2">
    <source>
        <dbReference type="EMBL" id="MBB5489658.1"/>
    </source>
</evidence>
<evidence type="ECO:0000256" key="1">
    <source>
        <dbReference type="SAM" id="Phobius"/>
    </source>
</evidence>
<keyword evidence="1" id="KW-0472">Membrane</keyword>
<accession>A0A840WHV7</accession>
<dbReference type="Proteomes" id="UP000579647">
    <property type="component" value="Unassembled WGS sequence"/>
</dbReference>
<proteinExistence type="predicted"/>
<protein>
    <submittedName>
        <fullName evidence="2">Putative membrane protein</fullName>
    </submittedName>
</protein>
<dbReference type="AlphaFoldDB" id="A0A840WHV7"/>
<dbReference type="InterPro" id="IPR047891">
    <property type="entry name" value="GPGG_membr"/>
</dbReference>